<proteinExistence type="predicted"/>
<keyword evidence="3" id="KW-1185">Reference proteome</keyword>
<dbReference type="InterPro" id="IPR001245">
    <property type="entry name" value="Ser-Thr/Tyr_kinase_cat_dom"/>
</dbReference>
<keyword evidence="2" id="KW-0808">Transferase</keyword>
<comment type="caution">
    <text evidence="2">The sequence shown here is derived from an EMBL/GenBank/DDBJ whole genome shotgun (WGS) entry which is preliminary data.</text>
</comment>
<sequence length="155" mass="17583">MRSFIQKGGRLSQPDICSIDVFLLLVQCWMDVPETRPTFESLSAKFAEFRRAPGSYLSIVGDEFAVSAPEVTSNVDGIPLRQYRSGESEIFPTDALPVSMAPRQSRDSLSRVFRSWFSRNRKNGNPNSYSDVHLSDLKANNDRKCMPRNCSLPWM</sequence>
<reference evidence="2 3" key="1">
    <citation type="submission" date="2024-11" db="EMBL/GenBank/DDBJ databases">
        <title>Adaptive evolution of stress response genes in parasites aligns with host niche diversity.</title>
        <authorList>
            <person name="Hahn C."/>
            <person name="Resl P."/>
        </authorList>
    </citation>
    <scope>NUCLEOTIDE SEQUENCE [LARGE SCALE GENOMIC DNA]</scope>
    <source>
        <strain evidence="2">EGGRZ-B1_66</strain>
        <tissue evidence="2">Body</tissue>
    </source>
</reference>
<organism evidence="2 3">
    <name type="scientific">Cichlidogyrus casuarinus</name>
    <dbReference type="NCBI Taxonomy" id="1844966"/>
    <lineage>
        <taxon>Eukaryota</taxon>
        <taxon>Metazoa</taxon>
        <taxon>Spiralia</taxon>
        <taxon>Lophotrochozoa</taxon>
        <taxon>Platyhelminthes</taxon>
        <taxon>Monogenea</taxon>
        <taxon>Monopisthocotylea</taxon>
        <taxon>Dactylogyridea</taxon>
        <taxon>Ancyrocephalidae</taxon>
        <taxon>Cichlidogyrus</taxon>
    </lineage>
</organism>
<keyword evidence="2" id="KW-0675">Receptor</keyword>
<name>A0ABD2PMT1_9PLAT</name>
<dbReference type="Pfam" id="PF07714">
    <property type="entry name" value="PK_Tyr_Ser-Thr"/>
    <property type="match status" value="1"/>
</dbReference>
<dbReference type="EMBL" id="JBJKFK010004641">
    <property type="protein sequence ID" value="KAL3308828.1"/>
    <property type="molecule type" value="Genomic_DNA"/>
</dbReference>
<accession>A0ABD2PMT1</accession>
<keyword evidence="2" id="KW-0418">Kinase</keyword>
<gene>
    <name evidence="2" type="primary">ERBB2_5</name>
    <name evidence="2" type="ORF">Ciccas_012637</name>
</gene>
<feature type="domain" description="Serine-threonine/tyrosine-protein kinase catalytic" evidence="1">
    <location>
        <begin position="3"/>
        <end position="45"/>
    </location>
</feature>
<dbReference type="Proteomes" id="UP001626550">
    <property type="component" value="Unassembled WGS sequence"/>
</dbReference>
<evidence type="ECO:0000313" key="3">
    <source>
        <dbReference type="Proteomes" id="UP001626550"/>
    </source>
</evidence>
<evidence type="ECO:0000313" key="2">
    <source>
        <dbReference type="EMBL" id="KAL3308828.1"/>
    </source>
</evidence>
<protein>
    <submittedName>
        <fullName evidence="2">Receptor tyrosine-protein kinase erbB-2</fullName>
    </submittedName>
</protein>
<dbReference type="AlphaFoldDB" id="A0ABD2PMT1"/>
<dbReference type="GO" id="GO:0016301">
    <property type="term" value="F:kinase activity"/>
    <property type="evidence" value="ECO:0007669"/>
    <property type="project" value="UniProtKB-KW"/>
</dbReference>
<evidence type="ECO:0000259" key="1">
    <source>
        <dbReference type="Pfam" id="PF07714"/>
    </source>
</evidence>